<dbReference type="InterPro" id="IPR018649">
    <property type="entry name" value="SHOCT"/>
</dbReference>
<sequence length="420" mass="45269">MASVLLFGTAADVWVKRQVLSTPKWVAASDKILADPKVQAALATYIVDEIYSSVDVRAVLADELPDSLKGLAAPLAAGLEAPASTAVERILSTDRVKKVWHTVNEKAHQALVNVLEDKTRIGSTKDGNVTLDIGEIIRIVGTDLGIPSSVMDKIPASVGQITIFESSSLASIQTAVKIVNILGPILFVLIVVMYLLAVWLARGRRRLTLRNVGWSVIVVGLILTTMRRISGNYVASIITDPQYSLAGKFIFGVLSELLFNTAWLLITWGAVIVLGMVLIGPSRIATWARRSLAPLFNADQIVFWAGAFVLYVLVLLVVPSPAFRTQWSLIALTVIVGFGLDVLRRRSLREFPDAHIDVDSSRLRNSASTAWAGMASRLKHDDSGSQVDQLKQLSELHASGALSDGEFAAAKAKLLGAGSV</sequence>
<keyword evidence="1" id="KW-0472">Membrane</keyword>
<feature type="domain" description="SHOCT" evidence="2">
    <location>
        <begin position="388"/>
        <end position="415"/>
    </location>
</feature>
<keyword evidence="1" id="KW-0812">Transmembrane</keyword>
<feature type="transmembrane region" description="Helical" evidence="1">
    <location>
        <begin position="301"/>
        <end position="319"/>
    </location>
</feature>
<evidence type="ECO:0000313" key="5">
    <source>
        <dbReference type="EMBL" id="CAB4939428.1"/>
    </source>
</evidence>
<reference evidence="5" key="1">
    <citation type="submission" date="2020-05" db="EMBL/GenBank/DDBJ databases">
        <authorList>
            <person name="Chiriac C."/>
            <person name="Salcher M."/>
            <person name="Ghai R."/>
            <person name="Kavagutti S V."/>
        </authorList>
    </citation>
    <scope>NUCLEOTIDE SEQUENCE</scope>
</reference>
<feature type="transmembrane region" description="Helical" evidence="1">
    <location>
        <begin position="325"/>
        <end position="343"/>
    </location>
</feature>
<feature type="transmembrane region" description="Helical" evidence="1">
    <location>
        <begin position="249"/>
        <end position="280"/>
    </location>
</feature>
<evidence type="ECO:0000313" key="6">
    <source>
        <dbReference type="EMBL" id="CAB4987175.1"/>
    </source>
</evidence>
<evidence type="ECO:0000256" key="1">
    <source>
        <dbReference type="SAM" id="Phobius"/>
    </source>
</evidence>
<accession>A0A6J7J7U6</accession>
<name>A0A6J7J7U6_9ZZZZ</name>
<evidence type="ECO:0000313" key="3">
    <source>
        <dbReference type="EMBL" id="CAB4370229.1"/>
    </source>
</evidence>
<dbReference type="EMBL" id="CAFBNJ010000002">
    <property type="protein sequence ID" value="CAB4939428.1"/>
    <property type="molecule type" value="Genomic_DNA"/>
</dbReference>
<dbReference type="Pfam" id="PF09851">
    <property type="entry name" value="SHOCT"/>
    <property type="match status" value="1"/>
</dbReference>
<feature type="transmembrane region" description="Helical" evidence="1">
    <location>
        <begin position="181"/>
        <end position="200"/>
    </location>
</feature>
<gene>
    <name evidence="4" type="ORF">UFOPK1906_00103</name>
    <name evidence="5" type="ORF">UFOPK3785_00075</name>
    <name evidence="6" type="ORF">UFOPK3927_01079</name>
    <name evidence="3" type="ORF">UFOPK4201_00079</name>
</gene>
<dbReference type="EMBL" id="CAEZVC010000003">
    <property type="protein sequence ID" value="CAB4612000.1"/>
    <property type="molecule type" value="Genomic_DNA"/>
</dbReference>
<organism evidence="5">
    <name type="scientific">freshwater metagenome</name>
    <dbReference type="NCBI Taxonomy" id="449393"/>
    <lineage>
        <taxon>unclassified sequences</taxon>
        <taxon>metagenomes</taxon>
        <taxon>ecological metagenomes</taxon>
    </lineage>
</organism>
<feature type="transmembrane region" description="Helical" evidence="1">
    <location>
        <begin position="212"/>
        <end position="229"/>
    </location>
</feature>
<evidence type="ECO:0000259" key="2">
    <source>
        <dbReference type="Pfam" id="PF09851"/>
    </source>
</evidence>
<protein>
    <submittedName>
        <fullName evidence="5">Unannotated protein</fullName>
    </submittedName>
</protein>
<dbReference type="AlphaFoldDB" id="A0A6J7J7U6"/>
<dbReference type="EMBL" id="CAFBOK010000118">
    <property type="protein sequence ID" value="CAB4987175.1"/>
    <property type="molecule type" value="Genomic_DNA"/>
</dbReference>
<evidence type="ECO:0000313" key="4">
    <source>
        <dbReference type="EMBL" id="CAB4612000.1"/>
    </source>
</evidence>
<keyword evidence="1" id="KW-1133">Transmembrane helix</keyword>
<proteinExistence type="predicted"/>
<dbReference type="EMBL" id="CAEUNJ010000002">
    <property type="protein sequence ID" value="CAB4370229.1"/>
    <property type="molecule type" value="Genomic_DNA"/>
</dbReference>